<name>A0A9W6FK82_XANFL</name>
<accession>A0A9W6FK82</accession>
<evidence type="ECO:0000313" key="5">
    <source>
        <dbReference type="Proteomes" id="UP001144397"/>
    </source>
</evidence>
<dbReference type="EMBL" id="JAVDPY010000005">
    <property type="protein sequence ID" value="MDR6334476.1"/>
    <property type="molecule type" value="Genomic_DNA"/>
</dbReference>
<dbReference type="Proteomes" id="UP001144397">
    <property type="component" value="Unassembled WGS sequence"/>
</dbReference>
<evidence type="ECO:0000313" key="3">
    <source>
        <dbReference type="EMBL" id="GLI23504.1"/>
    </source>
</evidence>
<protein>
    <submittedName>
        <fullName evidence="3">Uncharacterized protein</fullName>
    </submittedName>
</protein>
<keyword evidence="2" id="KW-1133">Transmembrane helix</keyword>
<keyword evidence="2" id="KW-0812">Transmembrane</keyword>
<sequence length="107" mass="11802">MTDAGPDTDDAPLPRPSWRTRRRIILVTLLFCAGEVIYLTAWGRDTSLHETIANGAFILAGAVIGAYVFGAVWDDANVMSNLGRPRRPKRMDFEGIDAPQPPKDYGQ</sequence>
<reference evidence="4 6" key="2">
    <citation type="submission" date="2023-07" db="EMBL/GenBank/DDBJ databases">
        <title>Genomic Encyclopedia of Type Strains, Phase IV (KMG-IV): sequencing the most valuable type-strain genomes for metagenomic binning, comparative biology and taxonomic classification.</title>
        <authorList>
            <person name="Goeker M."/>
        </authorList>
    </citation>
    <scope>NUCLEOTIDE SEQUENCE [LARGE SCALE GENOMIC DNA]</scope>
    <source>
        <strain evidence="4 6">DSM 338</strain>
    </source>
</reference>
<dbReference type="EMBL" id="BSDO01000004">
    <property type="protein sequence ID" value="GLI23504.1"/>
    <property type="molecule type" value="Genomic_DNA"/>
</dbReference>
<feature type="region of interest" description="Disordered" evidence="1">
    <location>
        <begin position="83"/>
        <end position="107"/>
    </location>
</feature>
<evidence type="ECO:0000313" key="6">
    <source>
        <dbReference type="Proteomes" id="UP001245370"/>
    </source>
</evidence>
<dbReference type="Proteomes" id="UP001245370">
    <property type="component" value="Unassembled WGS sequence"/>
</dbReference>
<keyword evidence="2" id="KW-0472">Membrane</keyword>
<dbReference type="RefSeq" id="WP_281808354.1">
    <property type="nucleotide sequence ID" value="NZ_BSDO01000004.1"/>
</dbReference>
<reference evidence="3" key="1">
    <citation type="submission" date="2022-12" db="EMBL/GenBank/DDBJ databases">
        <title>Reference genome sequencing for broad-spectrum identification of bacterial and archaeal isolates by mass spectrometry.</title>
        <authorList>
            <person name="Sekiguchi Y."/>
            <person name="Tourlousse D.M."/>
        </authorList>
    </citation>
    <scope>NUCLEOTIDE SEQUENCE</scope>
    <source>
        <strain evidence="3">301</strain>
    </source>
</reference>
<organism evidence="3 5">
    <name type="scientific">Xanthobacter flavus</name>
    <dbReference type="NCBI Taxonomy" id="281"/>
    <lineage>
        <taxon>Bacteria</taxon>
        <taxon>Pseudomonadati</taxon>
        <taxon>Pseudomonadota</taxon>
        <taxon>Alphaproteobacteria</taxon>
        <taxon>Hyphomicrobiales</taxon>
        <taxon>Xanthobacteraceae</taxon>
        <taxon>Xanthobacter</taxon>
    </lineage>
</organism>
<evidence type="ECO:0000313" key="4">
    <source>
        <dbReference type="EMBL" id="MDR6334476.1"/>
    </source>
</evidence>
<feature type="transmembrane region" description="Helical" evidence="2">
    <location>
        <begin position="24"/>
        <end position="43"/>
    </location>
</feature>
<keyword evidence="6" id="KW-1185">Reference proteome</keyword>
<feature type="transmembrane region" description="Helical" evidence="2">
    <location>
        <begin position="55"/>
        <end position="73"/>
    </location>
</feature>
<evidence type="ECO:0000256" key="1">
    <source>
        <dbReference type="SAM" id="MobiDB-lite"/>
    </source>
</evidence>
<dbReference type="AlphaFoldDB" id="A0A9W6FK82"/>
<evidence type="ECO:0000256" key="2">
    <source>
        <dbReference type="SAM" id="Phobius"/>
    </source>
</evidence>
<dbReference type="GeneID" id="95763961"/>
<proteinExistence type="predicted"/>
<comment type="caution">
    <text evidence="3">The sequence shown here is derived from an EMBL/GenBank/DDBJ whole genome shotgun (WGS) entry which is preliminary data.</text>
</comment>
<gene>
    <name evidence="4" type="ORF">GGQ86_002958</name>
    <name evidence="3" type="ORF">XFLAVUS301_31780</name>
</gene>